<dbReference type="Gene3D" id="2.60.40.10">
    <property type="entry name" value="Immunoglobulins"/>
    <property type="match status" value="2"/>
</dbReference>
<dbReference type="AlphaFoldDB" id="A0A0S4MQL0"/>
<feature type="domain" description="BACON" evidence="3">
    <location>
        <begin position="582"/>
        <end position="653"/>
    </location>
</feature>
<dbReference type="Pfam" id="PF06739">
    <property type="entry name" value="SBBP"/>
    <property type="match status" value="4"/>
</dbReference>
<feature type="domain" description="BACON" evidence="3">
    <location>
        <begin position="691"/>
        <end position="752"/>
    </location>
</feature>
<dbReference type="Pfam" id="PF19190">
    <property type="entry name" value="BACON_2"/>
    <property type="match status" value="3"/>
</dbReference>
<dbReference type="InterPro" id="IPR024361">
    <property type="entry name" value="BACON"/>
</dbReference>
<evidence type="ECO:0000259" key="3">
    <source>
        <dbReference type="Pfam" id="PF19190"/>
    </source>
</evidence>
<dbReference type="PANTHER" id="PTHR35580:SF1">
    <property type="entry name" value="PHYTASE-LIKE DOMAIN-CONTAINING PROTEIN"/>
    <property type="match status" value="1"/>
</dbReference>
<dbReference type="STRING" id="1633631.GCA_001442925_00260"/>
<dbReference type="InterPro" id="IPR052918">
    <property type="entry name" value="Motility_Chemotaxis_Reg"/>
</dbReference>
<feature type="domain" description="BACON" evidence="3">
    <location>
        <begin position="796"/>
        <end position="859"/>
    </location>
</feature>
<reference evidence="6" key="1">
    <citation type="submission" date="2015-11" db="EMBL/GenBank/DDBJ databases">
        <authorList>
            <person name="Varghese N."/>
        </authorList>
    </citation>
    <scope>NUCLEOTIDE SEQUENCE [LARGE SCALE GENOMIC DNA]</scope>
</reference>
<evidence type="ECO:0000313" key="6">
    <source>
        <dbReference type="Proteomes" id="UP000182011"/>
    </source>
</evidence>
<evidence type="ECO:0000259" key="4">
    <source>
        <dbReference type="Pfam" id="PF25778"/>
    </source>
</evidence>
<keyword evidence="1" id="KW-0732">Signal</keyword>
<dbReference type="PANTHER" id="PTHR35580">
    <property type="entry name" value="CELL SURFACE GLYCOPROTEIN (S-LAYER PROTEIN)-LIKE PROTEIN"/>
    <property type="match status" value="1"/>
</dbReference>
<dbReference type="InterPro" id="IPR013783">
    <property type="entry name" value="Ig-like_fold"/>
</dbReference>
<feature type="domain" description="DUF7948" evidence="4">
    <location>
        <begin position="48"/>
        <end position="276"/>
    </location>
</feature>
<dbReference type="NCBIfam" id="TIGR04183">
    <property type="entry name" value="Por_Secre_tail"/>
    <property type="match status" value="1"/>
</dbReference>
<dbReference type="EMBL" id="FAOP01000002">
    <property type="protein sequence ID" value="CUU01372.1"/>
    <property type="molecule type" value="Genomic_DNA"/>
</dbReference>
<evidence type="ECO:0000256" key="1">
    <source>
        <dbReference type="SAM" id="SignalP"/>
    </source>
</evidence>
<organism evidence="5 6">
    <name type="scientific">Candidatus Kryptonium thompsonii</name>
    <dbReference type="NCBI Taxonomy" id="1633631"/>
    <lineage>
        <taxon>Bacteria</taxon>
        <taxon>Pseudomonadati</taxon>
        <taxon>Candidatus Kryptoniota</taxon>
        <taxon>Candidatus Kryptonium</taxon>
    </lineage>
</organism>
<proteinExistence type="predicted"/>
<dbReference type="Pfam" id="PF18962">
    <property type="entry name" value="Por_Secre_tail"/>
    <property type="match status" value="1"/>
</dbReference>
<name>A0A0S4MQL0_9BACT</name>
<evidence type="ECO:0000313" key="5">
    <source>
        <dbReference type="EMBL" id="CUU01372.1"/>
    </source>
</evidence>
<evidence type="ECO:0000259" key="2">
    <source>
        <dbReference type="Pfam" id="PF18962"/>
    </source>
</evidence>
<protein>
    <submittedName>
        <fullName evidence="5">Por secretion system C-terminal sorting domain-containing protein</fullName>
    </submittedName>
</protein>
<feature type="domain" description="Secretion system C-terminal sorting" evidence="2">
    <location>
        <begin position="899"/>
        <end position="974"/>
    </location>
</feature>
<dbReference type="InterPro" id="IPR010620">
    <property type="entry name" value="SBBP_repeat"/>
</dbReference>
<dbReference type="Proteomes" id="UP000182011">
    <property type="component" value="Unassembled WGS sequence"/>
</dbReference>
<feature type="chain" id="PRO_5006624522" evidence="1">
    <location>
        <begin position="21"/>
        <end position="977"/>
    </location>
</feature>
<feature type="signal peptide" evidence="1">
    <location>
        <begin position="1"/>
        <end position="20"/>
    </location>
</feature>
<dbReference type="InterPro" id="IPR057708">
    <property type="entry name" value="DUF7948"/>
</dbReference>
<dbReference type="Gene3D" id="2.60.40.4070">
    <property type="match status" value="1"/>
</dbReference>
<sequence>MRLCLIFVLFFLLVLTISNAHGLTGKLAQESYQGVIQNLRGGVNTFGFQPNIGQVGSFDGKRVDDVLFFTRHSGIDLYVRGSGVSYVIRDVRGVFRDRVLHERVRAIHEVPLWEREIEQDTMIWARVDLNLVGGVVREEMIEYSEPMEGYTNYYLGHCPDGVLFVPSYRVVRIKEVYPGVDWVWRIGEDGQLHHEFEVKPGADVGRIKLEVKWADVQLSEDGRRLRLKTPVGEIEDGEVVAYDEVGRVDVFYVVEGEKLISYDVKGLTKGKLVIDPPLARPWATYYGGGSEDYGLSITTDSSGNVFVTGYTWSTNFPTQDPGGDAYYQGTNAGGYDVFILKFTNSGVRQWTTYYGGNDYDYGLSITTDVSGNVFVTGYTWSSNFPTQDPGGGAYYQGTRAGGWDVFILRFTNLGIRQWGTYYGGNSDDQSRSITTDFFGNVFVIGYTWSTNFPTQDPGGGAYYQGTKAGGYDVFILRFTNSGVRQWATYYGGSDNDYGFSITTDVSGNIFVTGETASTNFPTQDPGGGAYYQGTNAGAQDAFILKFEGGAISGSLLVSPIEDFNSSGIRGGPFSPSSKKYMLLNPGNTSVDWSVTKTKDWVNISKTGGTLSAGGSDSVIVSIDSSANSLSPGTYTDTLKFIDITNNDTITVVVRLSVNPVPGYLLVSPVEDFNSSGIRGGPFSPSSKIYILSSSGETSVSWEVRKSKNWISIFPARGILSPGDSAIVIVSINSNANSLPSGTYIDTLRFINTTNDSGSTSRVVRLVVNPVPGYLLVSPIEDFNSSGIRGGPFSPSSKQYTLSNTGETSINWEVRKSKDWVSVLPTKGTLFPGGNAVIIVSIDSGANNLSPGTYIDTLRFINTTNGRGDTVRIITLTVNPPTLVRDEKEIPKEFALYQNYPNPFNPVTTIEFDIPRESEVLFEIFNLMGEMVLKLVNGKLEAGRYKVKVDFGDMPSGVYFYRLRAGGFVSVKKMVLVK</sequence>
<gene>
    <name evidence="5" type="ORF">JGI4_00258</name>
</gene>
<dbReference type="Pfam" id="PF25778">
    <property type="entry name" value="DUF7948"/>
    <property type="match status" value="1"/>
</dbReference>
<dbReference type="InterPro" id="IPR026444">
    <property type="entry name" value="Secre_tail"/>
</dbReference>
<accession>A0A0S4MQL0</accession>